<evidence type="ECO:0000313" key="2">
    <source>
        <dbReference type="Proteomes" id="UP000023152"/>
    </source>
</evidence>
<dbReference type="EMBL" id="ASPP01006958">
    <property type="protein sequence ID" value="ETO27929.1"/>
    <property type="molecule type" value="Genomic_DNA"/>
</dbReference>
<protein>
    <submittedName>
        <fullName evidence="1">Uncharacterized protein</fullName>
    </submittedName>
</protein>
<accession>X6NQG8</accession>
<feature type="non-terminal residue" evidence="1">
    <location>
        <position position="1"/>
    </location>
</feature>
<sequence>VKEKKKKIFFKKKKKKERVCLIFICIFNNQIPTNNSFSFSEKIEETQHDKIDESSPNTLGTPAKITHPSKDIKSEFEKKIVEFYRKDNSMHFQEILHVACFCFDFLLFICNQLTGEEQDISYSVLRQEIEIRQSKSPYFAYFDVTKCKPNTRTEKISQKLRILQRVVTLRGLSSEESKRILQLCTDNEIEA</sequence>
<comment type="caution">
    <text evidence="1">The sequence shown here is derived from an EMBL/GenBank/DDBJ whole genome shotgun (WGS) entry which is preliminary data.</text>
</comment>
<dbReference type="AlphaFoldDB" id="X6NQG8"/>
<proteinExistence type="predicted"/>
<keyword evidence="2" id="KW-1185">Reference proteome</keyword>
<organism evidence="1 2">
    <name type="scientific">Reticulomyxa filosa</name>
    <dbReference type="NCBI Taxonomy" id="46433"/>
    <lineage>
        <taxon>Eukaryota</taxon>
        <taxon>Sar</taxon>
        <taxon>Rhizaria</taxon>
        <taxon>Retaria</taxon>
        <taxon>Foraminifera</taxon>
        <taxon>Monothalamids</taxon>
        <taxon>Reticulomyxidae</taxon>
        <taxon>Reticulomyxa</taxon>
    </lineage>
</organism>
<name>X6NQG8_RETFI</name>
<gene>
    <name evidence="1" type="ORF">RFI_09202</name>
</gene>
<evidence type="ECO:0000313" key="1">
    <source>
        <dbReference type="EMBL" id="ETO27929.1"/>
    </source>
</evidence>
<dbReference type="Proteomes" id="UP000023152">
    <property type="component" value="Unassembled WGS sequence"/>
</dbReference>
<reference evidence="1 2" key="1">
    <citation type="journal article" date="2013" name="Curr. Biol.">
        <title>The Genome of the Foraminiferan Reticulomyxa filosa.</title>
        <authorList>
            <person name="Glockner G."/>
            <person name="Hulsmann N."/>
            <person name="Schleicher M."/>
            <person name="Noegel A.A."/>
            <person name="Eichinger L."/>
            <person name="Gallinger C."/>
            <person name="Pawlowski J."/>
            <person name="Sierra R."/>
            <person name="Euteneuer U."/>
            <person name="Pillet L."/>
            <person name="Moustafa A."/>
            <person name="Platzer M."/>
            <person name="Groth M."/>
            <person name="Szafranski K."/>
            <person name="Schliwa M."/>
        </authorList>
    </citation>
    <scope>NUCLEOTIDE SEQUENCE [LARGE SCALE GENOMIC DNA]</scope>
</reference>